<gene>
    <name evidence="2" type="ORF">K491DRAFT_322479</name>
</gene>
<dbReference type="InterPro" id="IPR006640">
    <property type="entry name" value="SprT-like_domain"/>
</dbReference>
<proteinExistence type="predicted"/>
<evidence type="ECO:0000259" key="1">
    <source>
        <dbReference type="Pfam" id="PF10263"/>
    </source>
</evidence>
<feature type="domain" description="SprT-like" evidence="1">
    <location>
        <begin position="204"/>
        <end position="312"/>
    </location>
</feature>
<accession>A0A6A6SIL3</accession>
<organism evidence="2 3">
    <name type="scientific">Lophiostoma macrostomum CBS 122681</name>
    <dbReference type="NCBI Taxonomy" id="1314788"/>
    <lineage>
        <taxon>Eukaryota</taxon>
        <taxon>Fungi</taxon>
        <taxon>Dikarya</taxon>
        <taxon>Ascomycota</taxon>
        <taxon>Pezizomycotina</taxon>
        <taxon>Dothideomycetes</taxon>
        <taxon>Pleosporomycetidae</taxon>
        <taxon>Pleosporales</taxon>
        <taxon>Lophiostomataceae</taxon>
        <taxon>Lophiostoma</taxon>
    </lineage>
</organism>
<dbReference type="GO" id="GO:0006950">
    <property type="term" value="P:response to stress"/>
    <property type="evidence" value="ECO:0007669"/>
    <property type="project" value="UniProtKB-ARBA"/>
</dbReference>
<dbReference type="AlphaFoldDB" id="A0A6A6SIL3"/>
<keyword evidence="3" id="KW-1185">Reference proteome</keyword>
<evidence type="ECO:0000313" key="2">
    <source>
        <dbReference type="EMBL" id="KAF2647222.1"/>
    </source>
</evidence>
<reference evidence="2" key="1">
    <citation type="journal article" date="2020" name="Stud. Mycol.">
        <title>101 Dothideomycetes genomes: a test case for predicting lifestyles and emergence of pathogens.</title>
        <authorList>
            <person name="Haridas S."/>
            <person name="Albert R."/>
            <person name="Binder M."/>
            <person name="Bloem J."/>
            <person name="Labutti K."/>
            <person name="Salamov A."/>
            <person name="Andreopoulos B."/>
            <person name="Baker S."/>
            <person name="Barry K."/>
            <person name="Bills G."/>
            <person name="Bluhm B."/>
            <person name="Cannon C."/>
            <person name="Castanera R."/>
            <person name="Culley D."/>
            <person name="Daum C."/>
            <person name="Ezra D."/>
            <person name="Gonzalez J."/>
            <person name="Henrissat B."/>
            <person name="Kuo A."/>
            <person name="Liang C."/>
            <person name="Lipzen A."/>
            <person name="Lutzoni F."/>
            <person name="Magnuson J."/>
            <person name="Mondo S."/>
            <person name="Nolan M."/>
            <person name="Ohm R."/>
            <person name="Pangilinan J."/>
            <person name="Park H.-J."/>
            <person name="Ramirez L."/>
            <person name="Alfaro M."/>
            <person name="Sun H."/>
            <person name="Tritt A."/>
            <person name="Yoshinaga Y."/>
            <person name="Zwiers L.-H."/>
            <person name="Turgeon B."/>
            <person name="Goodwin S."/>
            <person name="Spatafora J."/>
            <person name="Crous P."/>
            <person name="Grigoriev I."/>
        </authorList>
    </citation>
    <scope>NUCLEOTIDE SEQUENCE</scope>
    <source>
        <strain evidence="2">CBS 122681</strain>
    </source>
</reference>
<dbReference type="Proteomes" id="UP000799324">
    <property type="component" value="Unassembled WGS sequence"/>
</dbReference>
<dbReference type="EMBL" id="MU004656">
    <property type="protein sequence ID" value="KAF2647222.1"/>
    <property type="molecule type" value="Genomic_DNA"/>
</dbReference>
<sequence length="349" mass="40125">MSTLKRTATRTTNDSGHTAITTVSRKLAASRLDEGGLGEIVPEDRRDLQKEHNVKDGAKQECSTLIERSKSIVIDVSKIDCFGPPCNLFPLVRERDRDHPCKCHHCLPMDGACEDRSFHLGISLIVAKKNKFGFRSIPPPTLIPLSHTSKNLVPACIAYFDRSKNHLNNDQLKAIKNIREFHNSWSRYLDHPDGSSFPEARALQLCQNFSHLFFFRALPNMSVTWKPMSWAYGQCHVSPRRNAVEIEANPELYAERAWPDHPHPRKMCRIGTFLHETLHCFVEMFACSRCRNDCDHGRTWQLIAMKVEECAPRLLGFEIRLQRFKALRSDIKWMDYVPSMCKMKEFGMA</sequence>
<protein>
    <recommendedName>
        <fullName evidence="1">SprT-like domain-containing protein</fullName>
    </recommendedName>
</protein>
<dbReference type="OrthoDB" id="3792500at2759"/>
<dbReference type="Pfam" id="PF10263">
    <property type="entry name" value="SprT-like"/>
    <property type="match status" value="1"/>
</dbReference>
<evidence type="ECO:0000313" key="3">
    <source>
        <dbReference type="Proteomes" id="UP000799324"/>
    </source>
</evidence>
<name>A0A6A6SIL3_9PLEO</name>